<dbReference type="AlphaFoldDB" id="A0A6P4C3A2"/>
<evidence type="ECO:0000259" key="3">
    <source>
        <dbReference type="Pfam" id="PF10536"/>
    </source>
</evidence>
<dbReference type="InterPro" id="IPR019557">
    <property type="entry name" value="AminoTfrase-like_pln_mobile"/>
</dbReference>
<feature type="region of interest" description="Disordered" evidence="2">
    <location>
        <begin position="1"/>
        <end position="37"/>
    </location>
</feature>
<evidence type="ECO:0000313" key="5">
    <source>
        <dbReference type="RefSeq" id="XP_015937433.1"/>
    </source>
</evidence>
<reference evidence="5" key="2">
    <citation type="submission" date="2025-08" db="UniProtKB">
        <authorList>
            <consortium name="RefSeq"/>
        </authorList>
    </citation>
    <scope>IDENTIFICATION</scope>
    <source>
        <tissue evidence="5">Whole plant</tissue>
    </source>
</reference>
<evidence type="ECO:0000256" key="2">
    <source>
        <dbReference type="SAM" id="MobiDB-lite"/>
    </source>
</evidence>
<dbReference type="KEGG" id="adu:107463169"/>
<organism evidence="4 5">
    <name type="scientific">Arachis duranensis</name>
    <name type="common">Wild peanut</name>
    <dbReference type="NCBI Taxonomy" id="130453"/>
    <lineage>
        <taxon>Eukaryota</taxon>
        <taxon>Viridiplantae</taxon>
        <taxon>Streptophyta</taxon>
        <taxon>Embryophyta</taxon>
        <taxon>Tracheophyta</taxon>
        <taxon>Spermatophyta</taxon>
        <taxon>Magnoliopsida</taxon>
        <taxon>eudicotyledons</taxon>
        <taxon>Gunneridae</taxon>
        <taxon>Pentapetalae</taxon>
        <taxon>rosids</taxon>
        <taxon>fabids</taxon>
        <taxon>Fabales</taxon>
        <taxon>Fabaceae</taxon>
        <taxon>Papilionoideae</taxon>
        <taxon>50 kb inversion clade</taxon>
        <taxon>dalbergioids sensu lato</taxon>
        <taxon>Dalbergieae</taxon>
        <taxon>Pterocarpus clade</taxon>
        <taxon>Arachis</taxon>
    </lineage>
</organism>
<gene>
    <name evidence="5" type="primary">LOC107463169</name>
</gene>
<dbReference type="GO" id="GO:0010073">
    <property type="term" value="P:meristem maintenance"/>
    <property type="evidence" value="ECO:0007669"/>
    <property type="project" value="InterPro"/>
</dbReference>
<sequence>MSLRSQTPKTVSVSLRGASAAQTNKNDTHNNQNDTPIPTLVSELRATITRDFDRVERALLERESRLIVAIQQKEKEIASLKVKDCIQSLDKLNPESHLREFRNGGANVKKEENVGSDSSVAGKCMHCLEMKDELEKEKDVSESLRDRNMQLEFEKSELLEEKKKWDDQRGFVEDLMKRIIELEAEKCGLLEEKKKWDADKSGIDGLRKEESHGAHEAYRKRKFIELCERVSRLKRETAEDDKLISLDDNGDADDGDGSNTEENKTVQIDDSVEKDSVERNENVGHSSRDSTILIIPSKDGLGVTAASEIEPDLRRDYEDTLYRLDKVEHIAGRLEQLPARVLRTRRRIPTRPSELVRPLLRRAGFEHVAFILQFEHDYALVSALVERWRPETHTFHLPCGEMSITLQDVAYQLGLRISGDPVSGCMAGWELFYEGRSIVDICQQLLGAVPGPADRQKWNINLSWFRETVCGNLEEDATPERLLQYTRGYIMQLIGGFLFPDQSNTRVHLRWLPLLEDLDQCGQLSWGSAVLAFLYRMLCRGTCYTQHNMGGCMSLLLSWAYHRIPSCRPQGFDQRRFPLVERWVGYEQRNDSEEFRLRWWRRLLNNLDIHNVEWIPYADPDIQHILPPIVFEGEESWNAVCPLLCFSIVEWHQVDRVVRQLSGLQHIPTRPLNIDEMHVHNGRFGRNEWYPDYLSGWYDMWRDRGLSRVRIYHSIDLRPSQKYIQWYLGWAHLVLVGHGDQQDPIAGHIPPDLSDYTPHAPEIRQPKDGDLPELHPGGGRQLRRVRRNAKHRHEAHLRE</sequence>
<protein>
    <submittedName>
        <fullName evidence="5">Uncharacterized protein LOC107463169</fullName>
    </submittedName>
</protein>
<feature type="compositionally biased region" description="Basic residues" evidence="2">
    <location>
        <begin position="781"/>
        <end position="799"/>
    </location>
</feature>
<feature type="compositionally biased region" description="Polar residues" evidence="2">
    <location>
        <begin position="20"/>
        <end position="36"/>
    </location>
</feature>
<feature type="compositionally biased region" description="Basic and acidic residues" evidence="2">
    <location>
        <begin position="271"/>
        <end position="285"/>
    </location>
</feature>
<feature type="domain" description="Aminotransferase-like plant mobile" evidence="3">
    <location>
        <begin position="373"/>
        <end position="727"/>
    </location>
</feature>
<dbReference type="PANTHER" id="PTHR46033:SF8">
    <property type="entry name" value="PROTEIN MAINTENANCE OF MERISTEMS-LIKE"/>
    <property type="match status" value="1"/>
</dbReference>
<proteinExistence type="predicted"/>
<dbReference type="PANTHER" id="PTHR46033">
    <property type="entry name" value="PROTEIN MAIN-LIKE 2"/>
    <property type="match status" value="1"/>
</dbReference>
<feature type="compositionally biased region" description="Basic and acidic residues" evidence="2">
    <location>
        <begin position="761"/>
        <end position="773"/>
    </location>
</feature>
<reference evidence="4" key="1">
    <citation type="journal article" date="2016" name="Nat. Genet.">
        <title>The genome sequences of Arachis duranensis and Arachis ipaensis, the diploid ancestors of cultivated peanut.</title>
        <authorList>
            <person name="Bertioli D.J."/>
            <person name="Cannon S.B."/>
            <person name="Froenicke L."/>
            <person name="Huang G."/>
            <person name="Farmer A.D."/>
            <person name="Cannon E.K."/>
            <person name="Liu X."/>
            <person name="Gao D."/>
            <person name="Clevenger J."/>
            <person name="Dash S."/>
            <person name="Ren L."/>
            <person name="Moretzsohn M.C."/>
            <person name="Shirasawa K."/>
            <person name="Huang W."/>
            <person name="Vidigal B."/>
            <person name="Abernathy B."/>
            <person name="Chu Y."/>
            <person name="Niederhuth C.E."/>
            <person name="Umale P."/>
            <person name="Araujo A.C."/>
            <person name="Kozik A."/>
            <person name="Kim K.D."/>
            <person name="Burow M.D."/>
            <person name="Varshney R.K."/>
            <person name="Wang X."/>
            <person name="Zhang X."/>
            <person name="Barkley N."/>
            <person name="Guimaraes P.M."/>
            <person name="Isobe S."/>
            <person name="Guo B."/>
            <person name="Liao B."/>
            <person name="Stalker H.T."/>
            <person name="Schmitz R.J."/>
            <person name="Scheffler B.E."/>
            <person name="Leal-Bertioli S.C."/>
            <person name="Xun X."/>
            <person name="Jackson S.A."/>
            <person name="Michelmore R."/>
            <person name="Ozias-Akins P."/>
        </authorList>
    </citation>
    <scope>NUCLEOTIDE SEQUENCE [LARGE SCALE GENOMIC DNA]</scope>
    <source>
        <strain evidence="4">cv. V14167</strain>
    </source>
</reference>
<keyword evidence="4" id="KW-1185">Reference proteome</keyword>
<feature type="coiled-coil region" evidence="1">
    <location>
        <begin position="127"/>
        <end position="168"/>
    </location>
</feature>
<dbReference type="Pfam" id="PF10536">
    <property type="entry name" value="PMD"/>
    <property type="match status" value="1"/>
</dbReference>
<evidence type="ECO:0000256" key="1">
    <source>
        <dbReference type="SAM" id="Coils"/>
    </source>
</evidence>
<name>A0A6P4C3A2_ARADU</name>
<accession>A0A6P4C3A2</accession>
<feature type="compositionally biased region" description="Polar residues" evidence="2">
    <location>
        <begin position="1"/>
        <end position="13"/>
    </location>
</feature>
<dbReference type="RefSeq" id="XP_015937433.1">
    <property type="nucleotide sequence ID" value="XM_016081947.3"/>
</dbReference>
<evidence type="ECO:0000313" key="4">
    <source>
        <dbReference type="Proteomes" id="UP000515211"/>
    </source>
</evidence>
<keyword evidence="1" id="KW-0175">Coiled coil</keyword>
<dbReference type="Proteomes" id="UP000515211">
    <property type="component" value="Chromosome 1"/>
</dbReference>
<dbReference type="InterPro" id="IPR044824">
    <property type="entry name" value="MAIN-like"/>
</dbReference>
<dbReference type="GeneID" id="107463169"/>
<feature type="region of interest" description="Disordered" evidence="2">
    <location>
        <begin position="244"/>
        <end position="285"/>
    </location>
</feature>
<feature type="region of interest" description="Disordered" evidence="2">
    <location>
        <begin position="746"/>
        <end position="799"/>
    </location>
</feature>